<dbReference type="SUPFAM" id="SSF53822">
    <property type="entry name" value="Periplasmic binding protein-like I"/>
    <property type="match status" value="1"/>
</dbReference>
<dbReference type="Gene3D" id="3.40.50.2300">
    <property type="match status" value="2"/>
</dbReference>
<dbReference type="PANTHER" id="PTHR46847:SF1">
    <property type="entry name" value="D-ALLOSE-BINDING PERIPLASMIC PROTEIN-RELATED"/>
    <property type="match status" value="1"/>
</dbReference>
<comment type="subcellular location">
    <subcellularLocation>
        <location evidence="1">Cell envelope</location>
    </subcellularLocation>
</comment>
<evidence type="ECO:0000259" key="5">
    <source>
        <dbReference type="Pfam" id="PF13407"/>
    </source>
</evidence>
<name>A0A7V7TXD9_9HYPH</name>
<evidence type="ECO:0000256" key="4">
    <source>
        <dbReference type="SAM" id="SignalP"/>
    </source>
</evidence>
<evidence type="ECO:0000313" key="6">
    <source>
        <dbReference type="EMBL" id="KAB0681236.1"/>
    </source>
</evidence>
<dbReference type="EMBL" id="VZDO01000003">
    <property type="protein sequence ID" value="KAB0681236.1"/>
    <property type="molecule type" value="Genomic_DNA"/>
</dbReference>
<dbReference type="InterPro" id="IPR028082">
    <property type="entry name" value="Peripla_BP_I"/>
</dbReference>
<feature type="domain" description="Periplasmic binding protein" evidence="5">
    <location>
        <begin position="116"/>
        <end position="316"/>
    </location>
</feature>
<dbReference type="AlphaFoldDB" id="A0A7V7TXD9"/>
<dbReference type="Proteomes" id="UP000432089">
    <property type="component" value="Unassembled WGS sequence"/>
</dbReference>
<dbReference type="PANTHER" id="PTHR46847">
    <property type="entry name" value="D-ALLOSE-BINDING PERIPLASMIC PROTEIN-RELATED"/>
    <property type="match status" value="1"/>
</dbReference>
<keyword evidence="3 4" id="KW-0732">Signal</keyword>
<dbReference type="GO" id="GO:0030246">
    <property type="term" value="F:carbohydrate binding"/>
    <property type="evidence" value="ECO:0007669"/>
    <property type="project" value="UniProtKB-ARBA"/>
</dbReference>
<accession>A0A7V7TXD9</accession>
<dbReference type="GO" id="GO:0030313">
    <property type="term" value="C:cell envelope"/>
    <property type="evidence" value="ECO:0007669"/>
    <property type="project" value="UniProtKB-SubCell"/>
</dbReference>
<dbReference type="InterPro" id="IPR025997">
    <property type="entry name" value="SBP_2_dom"/>
</dbReference>
<organism evidence="6 7">
    <name type="scientific">Plantimonas leprariae</name>
    <dbReference type="NCBI Taxonomy" id="2615207"/>
    <lineage>
        <taxon>Bacteria</taxon>
        <taxon>Pseudomonadati</taxon>
        <taxon>Pseudomonadota</taxon>
        <taxon>Alphaproteobacteria</taxon>
        <taxon>Hyphomicrobiales</taxon>
        <taxon>Aurantimonadaceae</taxon>
        <taxon>Plantimonas</taxon>
    </lineage>
</organism>
<evidence type="ECO:0000256" key="1">
    <source>
        <dbReference type="ARBA" id="ARBA00004196"/>
    </source>
</evidence>
<feature type="chain" id="PRO_5031555425" evidence="4">
    <location>
        <begin position="45"/>
        <end position="344"/>
    </location>
</feature>
<feature type="signal peptide" evidence="4">
    <location>
        <begin position="1"/>
        <end position="44"/>
    </location>
</feature>
<comment type="caution">
    <text evidence="6">The sequence shown here is derived from an EMBL/GenBank/DDBJ whole genome shotgun (WGS) entry which is preliminary data.</text>
</comment>
<evidence type="ECO:0000313" key="7">
    <source>
        <dbReference type="Proteomes" id="UP000432089"/>
    </source>
</evidence>
<keyword evidence="7" id="KW-1185">Reference proteome</keyword>
<proteinExistence type="inferred from homology"/>
<comment type="similarity">
    <text evidence="2">Belongs to the bacterial solute-binding protein 2 family.</text>
</comment>
<protein>
    <submittedName>
        <fullName evidence="6">Sugar ABC transporter substrate-binding protein</fullName>
    </submittedName>
</protein>
<evidence type="ECO:0000256" key="3">
    <source>
        <dbReference type="ARBA" id="ARBA00022729"/>
    </source>
</evidence>
<dbReference type="Pfam" id="PF13407">
    <property type="entry name" value="Peripla_BP_4"/>
    <property type="match status" value="1"/>
</dbReference>
<reference evidence="6 7" key="1">
    <citation type="submission" date="2019-09" db="EMBL/GenBank/DDBJ databases">
        <title>YIM 132180 draft genome.</title>
        <authorList>
            <person name="Zhang K."/>
        </authorList>
    </citation>
    <scope>NUCLEOTIDE SEQUENCE [LARGE SCALE GENOMIC DNA]</scope>
    <source>
        <strain evidence="6 7">YIM 132180</strain>
    </source>
</reference>
<evidence type="ECO:0000256" key="2">
    <source>
        <dbReference type="ARBA" id="ARBA00007639"/>
    </source>
</evidence>
<gene>
    <name evidence="6" type="ORF">F6X38_04895</name>
</gene>
<sequence length="344" mass="35447">MQRRNLASRHRRIGRLKPTAMTSISPALLALALAALSCTTTATAAERCPDRKPPANSRVRSSQLDDLFGKVAPADRPLRFVVVPPAAPDAEARHSLEGLAAEAKRFDVALTTLPREAALAASPDALLFAPDGGDWKGILADAAKRGIPTVAVGAQGPGARLSVAADQPLFGAMAAEYLHELFPLGAGVAQLSGPAGAPENAARAAGFAKEIGQYPTLQLADSVATDGTKDRARDAVTALMAAHPDIKAIYAGNDDMAAGAVEALKGLKLFDVVVVGTGGTDAGRAALAQRATKGTVARFPEKEGGIAVQAALRLLACQTLPAWIVSPQVTMTPKSLEDFASATQ</sequence>